<reference evidence="2 3" key="1">
    <citation type="submission" date="2023-07" db="EMBL/GenBank/DDBJ databases">
        <title>Novel species in genus Planococcus.</title>
        <authorList>
            <person name="Ning S."/>
        </authorList>
    </citation>
    <scope>NUCLEOTIDE SEQUENCE [LARGE SCALE GENOMIC DNA]</scope>
    <source>
        <strain evidence="2 3">N017</strain>
    </source>
</reference>
<keyword evidence="2" id="KW-0012">Acyltransferase</keyword>
<name>A0ABT8NAK9_9BACL</name>
<organism evidence="2 3">
    <name type="scientific">Planococcus shenhongbingii</name>
    <dbReference type="NCBI Taxonomy" id="3058398"/>
    <lineage>
        <taxon>Bacteria</taxon>
        <taxon>Bacillati</taxon>
        <taxon>Bacillota</taxon>
        <taxon>Bacilli</taxon>
        <taxon>Bacillales</taxon>
        <taxon>Caryophanaceae</taxon>
        <taxon>Planococcus</taxon>
    </lineage>
</organism>
<dbReference type="EC" id="2.3.1.-" evidence="2"/>
<keyword evidence="2" id="KW-0808">Transferase</keyword>
<dbReference type="PROSITE" id="PS51186">
    <property type="entry name" value="GNAT"/>
    <property type="match status" value="1"/>
</dbReference>
<sequence length="336" mass="38187">MIRLFQQGDAEQINSLYQRVFGKTRSIAEWEWKFQRLSSPPAIIIVAEEEGEIVGHAACLKIEACYRGKTLLLAERVDIMVDPAFQGRGIYKKIVARMLEECESQNIDIVYGFPAPKAKDIFLSAAKADDLGNVPRFLAVNKPGTLISTKKEQLSFLKEPADKLYSVLRRKKTPYHLRELGPADLQLVDELYERYAGSYPLHAKRGSDYVKRRYLDHPERDYRVYALSATQEDYGYVVLHKETAADGITFETIVDLWGPSDSHQLSIMLRAIRSHSQADAMNVWAVKDSARYEALKKAGFFHINSPMPFVIKTFNSQVEAGKMAGWHLSQSDVDSY</sequence>
<dbReference type="Pfam" id="PF13527">
    <property type="entry name" value="Acetyltransf_9"/>
    <property type="match status" value="1"/>
</dbReference>
<dbReference type="EMBL" id="JAUJWU010000001">
    <property type="protein sequence ID" value="MDN7244714.1"/>
    <property type="molecule type" value="Genomic_DNA"/>
</dbReference>
<feature type="domain" description="N-acetyltransferase" evidence="1">
    <location>
        <begin position="1"/>
        <end position="153"/>
    </location>
</feature>
<dbReference type="InterPro" id="IPR016181">
    <property type="entry name" value="Acyl_CoA_acyltransferase"/>
</dbReference>
<dbReference type="Gene3D" id="3.40.630.30">
    <property type="match status" value="2"/>
</dbReference>
<dbReference type="SUPFAM" id="SSF55729">
    <property type="entry name" value="Acyl-CoA N-acyltransferases (Nat)"/>
    <property type="match status" value="2"/>
</dbReference>
<accession>A0ABT8NAK9</accession>
<comment type="caution">
    <text evidence="2">The sequence shown here is derived from an EMBL/GenBank/DDBJ whole genome shotgun (WGS) entry which is preliminary data.</text>
</comment>
<dbReference type="InterPro" id="IPR000182">
    <property type="entry name" value="GNAT_dom"/>
</dbReference>
<evidence type="ECO:0000313" key="3">
    <source>
        <dbReference type="Proteomes" id="UP001172142"/>
    </source>
</evidence>
<evidence type="ECO:0000313" key="2">
    <source>
        <dbReference type="EMBL" id="MDN7244714.1"/>
    </source>
</evidence>
<dbReference type="Proteomes" id="UP001172142">
    <property type="component" value="Unassembled WGS sequence"/>
</dbReference>
<proteinExistence type="predicted"/>
<gene>
    <name evidence="2" type="ORF">QWY13_04335</name>
</gene>
<dbReference type="CDD" id="cd04301">
    <property type="entry name" value="NAT_SF"/>
    <property type="match status" value="1"/>
</dbReference>
<evidence type="ECO:0000259" key="1">
    <source>
        <dbReference type="PROSITE" id="PS51186"/>
    </source>
</evidence>
<dbReference type="GO" id="GO:0016746">
    <property type="term" value="F:acyltransferase activity"/>
    <property type="evidence" value="ECO:0007669"/>
    <property type="project" value="UniProtKB-KW"/>
</dbReference>
<keyword evidence="3" id="KW-1185">Reference proteome</keyword>
<dbReference type="RefSeq" id="WP_301855207.1">
    <property type="nucleotide sequence ID" value="NZ_JAUJWU010000001.1"/>
</dbReference>
<protein>
    <submittedName>
        <fullName evidence="2">GNAT family N-acetyltransferase</fullName>
        <ecNumber evidence="2">2.3.1.-</ecNumber>
    </submittedName>
</protein>